<organism evidence="14 15">
    <name type="scientific">Acidimangrovimonas pyrenivorans</name>
    <dbReference type="NCBI Taxonomy" id="2030798"/>
    <lineage>
        <taxon>Bacteria</taxon>
        <taxon>Pseudomonadati</taxon>
        <taxon>Pseudomonadota</taxon>
        <taxon>Alphaproteobacteria</taxon>
        <taxon>Rhodobacterales</taxon>
        <taxon>Paracoccaceae</taxon>
        <taxon>Acidimangrovimonas</taxon>
    </lineage>
</organism>
<evidence type="ECO:0000259" key="12">
    <source>
        <dbReference type="Pfam" id="PF00593"/>
    </source>
</evidence>
<protein>
    <submittedName>
        <fullName evidence="14">TonB-dependent receptor plug domain-containing protein</fullName>
    </submittedName>
</protein>
<dbReference type="PROSITE" id="PS52016">
    <property type="entry name" value="TONB_DEPENDENT_REC_3"/>
    <property type="match status" value="1"/>
</dbReference>
<keyword evidence="7 10" id="KW-0472">Membrane</keyword>
<keyword evidence="5" id="KW-0732">Signal</keyword>
<keyword evidence="6 11" id="KW-0798">TonB box</keyword>
<accession>A0ABV7AIF0</accession>
<proteinExistence type="inferred from homology"/>
<evidence type="ECO:0000256" key="5">
    <source>
        <dbReference type="ARBA" id="ARBA00022729"/>
    </source>
</evidence>
<evidence type="ECO:0000256" key="11">
    <source>
        <dbReference type="RuleBase" id="RU003357"/>
    </source>
</evidence>
<keyword evidence="4 10" id="KW-0812">Transmembrane</keyword>
<dbReference type="PANTHER" id="PTHR30069">
    <property type="entry name" value="TONB-DEPENDENT OUTER MEMBRANE RECEPTOR"/>
    <property type="match status" value="1"/>
</dbReference>
<evidence type="ECO:0000313" key="15">
    <source>
        <dbReference type="Proteomes" id="UP001595443"/>
    </source>
</evidence>
<dbReference type="CDD" id="cd01347">
    <property type="entry name" value="ligand_gated_channel"/>
    <property type="match status" value="1"/>
</dbReference>
<reference evidence="15" key="1">
    <citation type="journal article" date="2019" name="Int. J. Syst. Evol. Microbiol.">
        <title>The Global Catalogue of Microorganisms (GCM) 10K type strain sequencing project: providing services to taxonomists for standard genome sequencing and annotation.</title>
        <authorList>
            <consortium name="The Broad Institute Genomics Platform"/>
            <consortium name="The Broad Institute Genome Sequencing Center for Infectious Disease"/>
            <person name="Wu L."/>
            <person name="Ma J."/>
        </authorList>
    </citation>
    <scope>NUCLEOTIDE SEQUENCE [LARGE SCALE GENOMIC DNA]</scope>
    <source>
        <strain evidence="15">KCTC 62192</strain>
    </source>
</reference>
<dbReference type="InterPro" id="IPR039426">
    <property type="entry name" value="TonB-dep_rcpt-like"/>
</dbReference>
<keyword evidence="8 14" id="KW-0675">Receptor</keyword>
<dbReference type="InterPro" id="IPR037066">
    <property type="entry name" value="Plug_dom_sf"/>
</dbReference>
<dbReference type="Pfam" id="PF07715">
    <property type="entry name" value="Plug"/>
    <property type="match status" value="1"/>
</dbReference>
<evidence type="ECO:0000256" key="6">
    <source>
        <dbReference type="ARBA" id="ARBA00023077"/>
    </source>
</evidence>
<evidence type="ECO:0000256" key="4">
    <source>
        <dbReference type="ARBA" id="ARBA00022692"/>
    </source>
</evidence>
<dbReference type="Gene3D" id="2.170.130.10">
    <property type="entry name" value="TonB-dependent receptor, plug domain"/>
    <property type="match status" value="1"/>
</dbReference>
<dbReference type="EMBL" id="JBHRSK010000007">
    <property type="protein sequence ID" value="MFC2968766.1"/>
    <property type="molecule type" value="Genomic_DNA"/>
</dbReference>
<dbReference type="SUPFAM" id="SSF56935">
    <property type="entry name" value="Porins"/>
    <property type="match status" value="1"/>
</dbReference>
<keyword evidence="15" id="KW-1185">Reference proteome</keyword>
<evidence type="ECO:0000256" key="7">
    <source>
        <dbReference type="ARBA" id="ARBA00023136"/>
    </source>
</evidence>
<dbReference type="InterPro" id="IPR036942">
    <property type="entry name" value="Beta-barrel_TonB_sf"/>
</dbReference>
<dbReference type="InterPro" id="IPR012910">
    <property type="entry name" value="Plug_dom"/>
</dbReference>
<evidence type="ECO:0000259" key="13">
    <source>
        <dbReference type="Pfam" id="PF07715"/>
    </source>
</evidence>
<evidence type="ECO:0000256" key="2">
    <source>
        <dbReference type="ARBA" id="ARBA00022448"/>
    </source>
</evidence>
<comment type="subcellular location">
    <subcellularLocation>
        <location evidence="1 10">Cell outer membrane</location>
        <topology evidence="1 10">Multi-pass membrane protein</topology>
    </subcellularLocation>
</comment>
<name>A0ABV7AIF0_9RHOB</name>
<evidence type="ECO:0000256" key="8">
    <source>
        <dbReference type="ARBA" id="ARBA00023170"/>
    </source>
</evidence>
<evidence type="ECO:0000256" key="1">
    <source>
        <dbReference type="ARBA" id="ARBA00004571"/>
    </source>
</evidence>
<evidence type="ECO:0000256" key="9">
    <source>
        <dbReference type="ARBA" id="ARBA00023237"/>
    </source>
</evidence>
<gene>
    <name evidence="14" type="ORF">ACFOES_11730</name>
</gene>
<sequence>MPRLQSTLPIIATLALTALPQPGRAEPIDLGEIVVSADLTPTPANKVGATVDIVTREDLQKAAQGSVADALALVPGITIRPTGGVGAQTGLSIRGVSQNYIKVLVDGIDVTDPSGPQVAYDFGRLGTAGIGRIEVLKGSQSALYGGSAVGGVVSISSARSDKPGLHQYFEMRYGSRSTEALNYGLTLNGENSSLALNLSHVSTDGIVDYVGAGSGNLRNAFRSNRISLAGSHSFDNGVKIGFSAFHQNSTGHYDAGGVPGSIPAKSSGLRVYSDFETGAVRNTVAVTTYRIDRSYDSVWGSYRYVGTRKSLSYKGTAPISSAATLSFGLEGSRIGFSNSSGSPSSSSRWKRGAFTELAYSPTAQLDLSAALRYDNTSGVGGAPSARVAMAWRPQQDLTVRASAGTGFRNPSLYELSYAAPGVSLQREKSDSVDLGVEKRLSEDTAVSATAFWFSVRDAIYSTTVYPPTYRQGGNATRYGVELAGRTKLGKVSLRGAYTYTLSHADSSLSATQWGVAKYLPARHKISLEASAPVTAKLTAGLSILAAANRPGLSDYIVANADFTYDLGNDAKAYLRVENLTNASYQLVKDYATPGRSVYIGLRKEF</sequence>
<evidence type="ECO:0000256" key="3">
    <source>
        <dbReference type="ARBA" id="ARBA00022452"/>
    </source>
</evidence>
<feature type="domain" description="TonB-dependent receptor plug" evidence="13">
    <location>
        <begin position="45"/>
        <end position="152"/>
    </location>
</feature>
<dbReference type="Proteomes" id="UP001595443">
    <property type="component" value="Unassembled WGS sequence"/>
</dbReference>
<keyword evidence="9 10" id="KW-0998">Cell outer membrane</keyword>
<dbReference type="PANTHER" id="PTHR30069:SF29">
    <property type="entry name" value="HEMOGLOBIN AND HEMOGLOBIN-HAPTOGLOBIN-BINDING PROTEIN 1-RELATED"/>
    <property type="match status" value="1"/>
</dbReference>
<dbReference type="RefSeq" id="WP_377833460.1">
    <property type="nucleotide sequence ID" value="NZ_JBHRSK010000007.1"/>
</dbReference>
<dbReference type="Gene3D" id="2.40.170.20">
    <property type="entry name" value="TonB-dependent receptor, beta-barrel domain"/>
    <property type="match status" value="1"/>
</dbReference>
<keyword evidence="3 10" id="KW-1134">Transmembrane beta strand</keyword>
<dbReference type="Pfam" id="PF00593">
    <property type="entry name" value="TonB_dep_Rec_b-barrel"/>
    <property type="match status" value="1"/>
</dbReference>
<keyword evidence="2 10" id="KW-0813">Transport</keyword>
<evidence type="ECO:0000256" key="10">
    <source>
        <dbReference type="PROSITE-ProRule" id="PRU01360"/>
    </source>
</evidence>
<comment type="similarity">
    <text evidence="10 11">Belongs to the TonB-dependent receptor family.</text>
</comment>
<evidence type="ECO:0000313" key="14">
    <source>
        <dbReference type="EMBL" id="MFC2968766.1"/>
    </source>
</evidence>
<dbReference type="InterPro" id="IPR000531">
    <property type="entry name" value="Beta-barrel_TonB"/>
</dbReference>
<feature type="domain" description="TonB-dependent receptor-like beta-barrel" evidence="12">
    <location>
        <begin position="176"/>
        <end position="596"/>
    </location>
</feature>
<comment type="caution">
    <text evidence="14">The sequence shown here is derived from an EMBL/GenBank/DDBJ whole genome shotgun (WGS) entry which is preliminary data.</text>
</comment>